<evidence type="ECO:0000313" key="5">
    <source>
        <dbReference type="EMBL" id="KAK9723584.1"/>
    </source>
</evidence>
<name>A0AAW1KW69_SAPOF</name>
<reference evidence="5 6" key="1">
    <citation type="submission" date="2024-03" db="EMBL/GenBank/DDBJ databases">
        <title>WGS assembly of Saponaria officinalis var. Norfolk2.</title>
        <authorList>
            <person name="Jenkins J."/>
            <person name="Shu S."/>
            <person name="Grimwood J."/>
            <person name="Barry K."/>
            <person name="Goodstein D."/>
            <person name="Schmutz J."/>
            <person name="Leebens-Mack J."/>
            <person name="Osbourn A."/>
        </authorList>
    </citation>
    <scope>NUCLEOTIDE SEQUENCE [LARGE SCALE GENOMIC DNA]</scope>
    <source>
        <strain evidence="6">cv. Norfolk2</strain>
        <strain evidence="5">JIC</strain>
        <tissue evidence="5">Leaf</tissue>
    </source>
</reference>
<gene>
    <name evidence="5" type="ORF">RND81_05G010000</name>
</gene>
<evidence type="ECO:0008006" key="7">
    <source>
        <dbReference type="Google" id="ProtNLM"/>
    </source>
</evidence>
<dbReference type="Pfam" id="PF02536">
    <property type="entry name" value="mTERF"/>
    <property type="match status" value="1"/>
</dbReference>
<dbReference type="InterPro" id="IPR038538">
    <property type="entry name" value="MTERF_sf"/>
</dbReference>
<sequence>MQKPLNFPATTTTTAAAASPKPLPSLLLFSRLKTAIFATLSSKPTTTTIHPPLKPSKTTPFPPKIIPITPDSNPDIWDSSDVRNLTPENDNKNENSDNDFQDKIFFLDSQGLDPLSNFPPSAVASSAALSDMTAVFDYFTSLGFTPADLRRAISMCPEILSLRLRDTAAVFTFLLREARVPATSLRHVIRRRPRLLISDVESRLRPTMYFLQSIGIHEVHKHTDLLSSSVEDKYIPKIHYFEKLGFSCRDAVSMFRKFPSLFCYSVKENYEPKFNYFVVEMGRELKELKEFPQYFSFSLENRIKPRHQWCVESGVCFPLPTMLKMKEDKFRDMLELCCSSSLPRSTSPLWCAEHK</sequence>
<dbReference type="PANTHER" id="PTHR13068">
    <property type="entry name" value="CGI-12 PROTEIN-RELATED"/>
    <property type="match status" value="1"/>
</dbReference>
<dbReference type="GO" id="GO:0006353">
    <property type="term" value="P:DNA-templated transcription termination"/>
    <property type="evidence" value="ECO:0007669"/>
    <property type="project" value="UniProtKB-KW"/>
</dbReference>
<evidence type="ECO:0000313" key="6">
    <source>
        <dbReference type="Proteomes" id="UP001443914"/>
    </source>
</evidence>
<evidence type="ECO:0000256" key="3">
    <source>
        <dbReference type="ARBA" id="ARBA00022946"/>
    </source>
</evidence>
<keyword evidence="2" id="KW-0806">Transcription termination</keyword>
<comment type="similarity">
    <text evidence="1">Belongs to the mTERF family.</text>
</comment>
<dbReference type="Proteomes" id="UP001443914">
    <property type="component" value="Unassembled WGS sequence"/>
</dbReference>
<dbReference type="SMART" id="SM00733">
    <property type="entry name" value="Mterf"/>
    <property type="match status" value="5"/>
</dbReference>
<accession>A0AAW1KW69</accession>
<dbReference type="EMBL" id="JBDFQZ010000005">
    <property type="protein sequence ID" value="KAK9723585.1"/>
    <property type="molecule type" value="Genomic_DNA"/>
</dbReference>
<comment type="caution">
    <text evidence="5">The sequence shown here is derived from an EMBL/GenBank/DDBJ whole genome shotgun (WGS) entry which is preliminary data.</text>
</comment>
<dbReference type="GO" id="GO:0003676">
    <property type="term" value="F:nucleic acid binding"/>
    <property type="evidence" value="ECO:0007669"/>
    <property type="project" value="InterPro"/>
</dbReference>
<dbReference type="InterPro" id="IPR003690">
    <property type="entry name" value="MTERF"/>
</dbReference>
<feature type="region of interest" description="Disordered" evidence="4">
    <location>
        <begin position="69"/>
        <end position="98"/>
    </location>
</feature>
<protein>
    <recommendedName>
        <fullName evidence="7">Transcription termination factor MTEF1, chloroplastic</fullName>
    </recommendedName>
</protein>
<keyword evidence="3" id="KW-0809">Transit peptide</keyword>
<proteinExistence type="inferred from homology"/>
<dbReference type="PANTHER" id="PTHR13068:SF46">
    <property type="entry name" value="OS03G0360600 PROTEIN"/>
    <property type="match status" value="1"/>
</dbReference>
<dbReference type="AlphaFoldDB" id="A0AAW1KW69"/>
<organism evidence="5 6">
    <name type="scientific">Saponaria officinalis</name>
    <name type="common">Common soapwort</name>
    <name type="synonym">Lychnis saponaria</name>
    <dbReference type="NCBI Taxonomy" id="3572"/>
    <lineage>
        <taxon>Eukaryota</taxon>
        <taxon>Viridiplantae</taxon>
        <taxon>Streptophyta</taxon>
        <taxon>Embryophyta</taxon>
        <taxon>Tracheophyta</taxon>
        <taxon>Spermatophyta</taxon>
        <taxon>Magnoliopsida</taxon>
        <taxon>eudicotyledons</taxon>
        <taxon>Gunneridae</taxon>
        <taxon>Pentapetalae</taxon>
        <taxon>Caryophyllales</taxon>
        <taxon>Caryophyllaceae</taxon>
        <taxon>Caryophylleae</taxon>
        <taxon>Saponaria</taxon>
    </lineage>
</organism>
<dbReference type="Gene3D" id="1.25.70.10">
    <property type="entry name" value="Transcription termination factor 3, mitochondrial"/>
    <property type="match status" value="1"/>
</dbReference>
<evidence type="ECO:0000256" key="4">
    <source>
        <dbReference type="SAM" id="MobiDB-lite"/>
    </source>
</evidence>
<evidence type="ECO:0000256" key="1">
    <source>
        <dbReference type="ARBA" id="ARBA00007692"/>
    </source>
</evidence>
<dbReference type="FunFam" id="1.25.70.10:FF:000010">
    <property type="entry name" value="Transcription termination factor MTEF1, chloroplastic"/>
    <property type="match status" value="1"/>
</dbReference>
<dbReference type="EMBL" id="JBDFQZ010000005">
    <property type="protein sequence ID" value="KAK9723584.1"/>
    <property type="molecule type" value="Genomic_DNA"/>
</dbReference>
<keyword evidence="2" id="KW-0805">Transcription regulation</keyword>
<keyword evidence="6" id="KW-1185">Reference proteome</keyword>
<keyword evidence="2" id="KW-0804">Transcription</keyword>
<evidence type="ECO:0000256" key="2">
    <source>
        <dbReference type="ARBA" id="ARBA00022472"/>
    </source>
</evidence>